<dbReference type="Gene3D" id="3.40.50.2300">
    <property type="match status" value="1"/>
</dbReference>
<sequence length="988" mass="109567">MRLKSYLHQINPLFSSPEAARRLLRVVALIFLIVLLGAVYNFLRSTLNNELSQRRGYMSSAITEAQAFFTTREALLESLSLATVYQPLPITADLTPSNDSSEEIHLRLGSHGEQQWGIWLTQRMRDHLKHKQLTLLYVQAGPQPEVQQLFSPHHETANLPRPLLARLSSLTPDEVPMGDELWLTDHSSGAARLYIFTRLDERFADSGWLGLEMDSSSVSEALQNQDAGDFMMFSSLGGLLLSSTPDLQLIEAVQRVKGESFFGFLGGRWWPDHVVIRKQLGTSDWQLVYSFDLYTLLKTLLPQLLAALLISLLGMALIGLLTHWIEIRLIAPAMHRLQALIESEAFSRDVVQIAPVALCVLRRSDGQVVLENALSQQWLGYGSEREQLCASWIGRAFDANRSDGSDYFETAAGRHLYLCSAPTRYKGEDVLFCAFSDITARKQIEATLEEAKRLADTANEAKTLFLATMSHEIRTPLYGVLGTLELLARTRLDEQQRDYLRAIEGSSGTLLQLICDVLDVSKIEAGQLALELSEFNTLELVHELIQSYAAAARAKGLQLYACVDPQLPEALLGDVTRIRQILSNLLNNAVKFTDSGRIVLRVRGGLHDGQQRYFAWQVSDTGRGISRDDQALIFEPFYQTEGNTNVIAGTGLGLPICQRLTLLMGGTLRMVSEPGLGSSFSLTLPLEAGSTTPRLVLACPTPARMIHVVSPIRELAESVTGWLRRWGARAQVGLSGRSSHDSDSVLIEVHPGIMEQRLEPGWTGPLVLASGDGHHATRTHDGIWQVNSNNLRAIHQAVSQALGTWLSEDEEHHESRELKRLSLHVLVVEDNLINQLILKDQLEELGCSVEQAANGEEALGIWENGDFDMVLTDVNMPRLNGYQLARELRRRGCSIPIIGATANAMRGEEQSCLDAGMNHCLVKPFALRALFNYLALYEKTAHEAPKHFDRRKSTTPGGRHSGAPPPGDDPRRTKPTLSRTLAPRPGAG</sequence>
<dbReference type="RefSeq" id="WP_152897944.1">
    <property type="nucleotide sequence ID" value="NZ_WHUV01000002.1"/>
</dbReference>
<dbReference type="SUPFAM" id="SSF47384">
    <property type="entry name" value="Homodimeric domain of signal transducing histidine kinase"/>
    <property type="match status" value="1"/>
</dbReference>
<accession>A0A7X1PLN1</accession>
<dbReference type="Gene3D" id="3.30.565.10">
    <property type="entry name" value="Histidine kinase-like ATPase, C-terminal domain"/>
    <property type="match status" value="1"/>
</dbReference>
<dbReference type="InterPro" id="IPR036890">
    <property type="entry name" value="HATPase_C_sf"/>
</dbReference>
<dbReference type="PROSITE" id="PS50109">
    <property type="entry name" value="HIS_KIN"/>
    <property type="match status" value="1"/>
</dbReference>
<evidence type="ECO:0000256" key="2">
    <source>
        <dbReference type="ARBA" id="ARBA00012438"/>
    </source>
</evidence>
<dbReference type="SUPFAM" id="SSF55874">
    <property type="entry name" value="ATPase domain of HSP90 chaperone/DNA topoisomerase II/histidine kinase"/>
    <property type="match status" value="1"/>
</dbReference>
<dbReference type="Gene3D" id="1.10.287.130">
    <property type="match status" value="1"/>
</dbReference>
<evidence type="ECO:0000256" key="1">
    <source>
        <dbReference type="ARBA" id="ARBA00000085"/>
    </source>
</evidence>
<organism evidence="10 11">
    <name type="scientific">Pseudomonas piscis</name>
    <dbReference type="NCBI Taxonomy" id="2614538"/>
    <lineage>
        <taxon>Bacteria</taxon>
        <taxon>Pseudomonadati</taxon>
        <taxon>Pseudomonadota</taxon>
        <taxon>Gammaproteobacteria</taxon>
        <taxon>Pseudomonadales</taxon>
        <taxon>Pseudomonadaceae</taxon>
        <taxon>Pseudomonas</taxon>
    </lineage>
</organism>
<evidence type="ECO:0000259" key="9">
    <source>
        <dbReference type="PROSITE" id="PS50110"/>
    </source>
</evidence>
<dbReference type="CDD" id="cd16922">
    <property type="entry name" value="HATPase_EvgS-ArcB-TorS-like"/>
    <property type="match status" value="1"/>
</dbReference>
<gene>
    <name evidence="10" type="ORF">GDH07_14175</name>
</gene>
<dbReference type="InterPro" id="IPR011006">
    <property type="entry name" value="CheY-like_superfamily"/>
</dbReference>
<dbReference type="Proteomes" id="UP000486534">
    <property type="component" value="Unassembled WGS sequence"/>
</dbReference>
<evidence type="ECO:0000256" key="7">
    <source>
        <dbReference type="SAM" id="Phobius"/>
    </source>
</evidence>
<evidence type="ECO:0000313" key="10">
    <source>
        <dbReference type="EMBL" id="MQA54459.1"/>
    </source>
</evidence>
<dbReference type="PANTHER" id="PTHR45339:SF1">
    <property type="entry name" value="HYBRID SIGNAL TRANSDUCTION HISTIDINE KINASE J"/>
    <property type="match status" value="1"/>
</dbReference>
<dbReference type="Pfam" id="PF00512">
    <property type="entry name" value="HisKA"/>
    <property type="match status" value="1"/>
</dbReference>
<evidence type="ECO:0000256" key="6">
    <source>
        <dbReference type="SAM" id="MobiDB-lite"/>
    </source>
</evidence>
<dbReference type="FunFam" id="3.30.565.10:FF:000010">
    <property type="entry name" value="Sensor histidine kinase RcsC"/>
    <property type="match status" value="1"/>
</dbReference>
<dbReference type="GO" id="GO:0000155">
    <property type="term" value="F:phosphorelay sensor kinase activity"/>
    <property type="evidence" value="ECO:0007669"/>
    <property type="project" value="InterPro"/>
</dbReference>
<dbReference type="EMBL" id="WHUV01000002">
    <property type="protein sequence ID" value="MQA54459.1"/>
    <property type="molecule type" value="Genomic_DNA"/>
</dbReference>
<dbReference type="Pfam" id="PF02518">
    <property type="entry name" value="HATPase_c"/>
    <property type="match status" value="1"/>
</dbReference>
<dbReference type="SMART" id="SM00448">
    <property type="entry name" value="REC"/>
    <property type="match status" value="1"/>
</dbReference>
<evidence type="ECO:0000259" key="8">
    <source>
        <dbReference type="PROSITE" id="PS50109"/>
    </source>
</evidence>
<feature type="domain" description="Histidine kinase" evidence="8">
    <location>
        <begin position="468"/>
        <end position="688"/>
    </location>
</feature>
<dbReference type="InterPro" id="IPR001789">
    <property type="entry name" value="Sig_transdc_resp-reg_receiver"/>
</dbReference>
<evidence type="ECO:0000313" key="11">
    <source>
        <dbReference type="Proteomes" id="UP000486534"/>
    </source>
</evidence>
<evidence type="ECO:0000256" key="4">
    <source>
        <dbReference type="ARBA" id="ARBA00023012"/>
    </source>
</evidence>
<feature type="transmembrane region" description="Helical" evidence="7">
    <location>
        <begin position="304"/>
        <end position="325"/>
    </location>
</feature>
<dbReference type="InterPro" id="IPR036097">
    <property type="entry name" value="HisK_dim/P_sf"/>
</dbReference>
<dbReference type="Pfam" id="PF00072">
    <property type="entry name" value="Response_reg"/>
    <property type="match status" value="1"/>
</dbReference>
<dbReference type="InterPro" id="IPR003661">
    <property type="entry name" value="HisK_dim/P_dom"/>
</dbReference>
<dbReference type="PANTHER" id="PTHR45339">
    <property type="entry name" value="HYBRID SIGNAL TRANSDUCTION HISTIDINE KINASE J"/>
    <property type="match status" value="1"/>
</dbReference>
<dbReference type="InterPro" id="IPR004358">
    <property type="entry name" value="Sig_transdc_His_kin-like_C"/>
</dbReference>
<feature type="transmembrane region" description="Helical" evidence="7">
    <location>
        <begin position="23"/>
        <end position="43"/>
    </location>
</feature>
<dbReference type="SMART" id="SM00388">
    <property type="entry name" value="HisKA"/>
    <property type="match status" value="1"/>
</dbReference>
<keyword evidence="7" id="KW-0812">Transmembrane</keyword>
<dbReference type="CDD" id="cd00082">
    <property type="entry name" value="HisKA"/>
    <property type="match status" value="1"/>
</dbReference>
<dbReference type="InterPro" id="IPR005467">
    <property type="entry name" value="His_kinase_dom"/>
</dbReference>
<dbReference type="SMART" id="SM00387">
    <property type="entry name" value="HATPase_c"/>
    <property type="match status" value="1"/>
</dbReference>
<name>A0A7X1PLN1_9PSED</name>
<dbReference type="PRINTS" id="PR00344">
    <property type="entry name" value="BCTRLSENSOR"/>
</dbReference>
<reference evidence="10 11" key="1">
    <citation type="submission" date="2019-10" db="EMBL/GenBank/DDBJ databases">
        <title>Pseudomonas dajingensis sp. nov., isolated from the profound head ulcers of farmed Murray cod (Maccullochella peelii peelii).</title>
        <authorList>
            <person name="Liu Y."/>
        </authorList>
    </citation>
    <scope>NUCLEOTIDE SEQUENCE [LARGE SCALE GENOMIC DNA]</scope>
    <source>
        <strain evidence="10 11">MC042</strain>
    </source>
</reference>
<dbReference type="InterPro" id="IPR003594">
    <property type="entry name" value="HATPase_dom"/>
</dbReference>
<keyword evidence="3 5" id="KW-0597">Phosphoprotein</keyword>
<dbReference type="EC" id="2.7.13.3" evidence="2"/>
<keyword evidence="7" id="KW-0472">Membrane</keyword>
<feature type="domain" description="Response regulatory" evidence="9">
    <location>
        <begin position="824"/>
        <end position="938"/>
    </location>
</feature>
<comment type="catalytic activity">
    <reaction evidence="1">
        <text>ATP + protein L-histidine = ADP + protein N-phospho-L-histidine.</text>
        <dbReference type="EC" id="2.7.13.3"/>
    </reaction>
</comment>
<dbReference type="CDD" id="cd17546">
    <property type="entry name" value="REC_hyHK_CKI1_RcsC-like"/>
    <property type="match status" value="1"/>
</dbReference>
<feature type="modified residue" description="4-aspartylphosphate" evidence="5">
    <location>
        <position position="873"/>
    </location>
</feature>
<proteinExistence type="predicted"/>
<comment type="caution">
    <text evidence="10">The sequence shown here is derived from an EMBL/GenBank/DDBJ whole genome shotgun (WGS) entry which is preliminary data.</text>
</comment>
<dbReference type="SUPFAM" id="SSF52172">
    <property type="entry name" value="CheY-like"/>
    <property type="match status" value="1"/>
</dbReference>
<protein>
    <recommendedName>
        <fullName evidence="2">histidine kinase</fullName>
        <ecNumber evidence="2">2.7.13.3</ecNumber>
    </recommendedName>
</protein>
<feature type="region of interest" description="Disordered" evidence="6">
    <location>
        <begin position="945"/>
        <end position="988"/>
    </location>
</feature>
<evidence type="ECO:0000256" key="5">
    <source>
        <dbReference type="PROSITE-ProRule" id="PRU00169"/>
    </source>
</evidence>
<evidence type="ECO:0000256" key="3">
    <source>
        <dbReference type="ARBA" id="ARBA00022553"/>
    </source>
</evidence>
<keyword evidence="7" id="KW-1133">Transmembrane helix</keyword>
<dbReference type="PROSITE" id="PS50110">
    <property type="entry name" value="RESPONSE_REGULATORY"/>
    <property type="match status" value="1"/>
</dbReference>
<dbReference type="AlphaFoldDB" id="A0A7X1PLN1"/>
<keyword evidence="4" id="KW-0902">Two-component regulatory system</keyword>